<dbReference type="PANTHER" id="PTHR21541">
    <property type="entry name" value="BTB POZ DOMAIN CONTAINING 12"/>
    <property type="match status" value="1"/>
</dbReference>
<evidence type="ECO:0000256" key="5">
    <source>
        <dbReference type="ARBA" id="ARBA00023204"/>
    </source>
</evidence>
<dbReference type="GO" id="GO:0006310">
    <property type="term" value="P:DNA recombination"/>
    <property type="evidence" value="ECO:0007669"/>
    <property type="project" value="UniProtKB-KW"/>
</dbReference>
<evidence type="ECO:0000256" key="4">
    <source>
        <dbReference type="ARBA" id="ARBA00023172"/>
    </source>
</evidence>
<dbReference type="Pfam" id="PF00651">
    <property type="entry name" value="BTB"/>
    <property type="match status" value="1"/>
</dbReference>
<proteinExistence type="inferred from homology"/>
<reference evidence="10 11" key="1">
    <citation type="journal article" date="2024" name="bioRxiv">
        <title>A reference genome for Trichogramma kaykai: A tiny desert-dwelling parasitoid wasp with competing sex-ratio distorters.</title>
        <authorList>
            <person name="Culotta J."/>
            <person name="Lindsey A.R."/>
        </authorList>
    </citation>
    <scope>NUCLEOTIDE SEQUENCE [LARGE SCALE GENOMIC DNA]</scope>
    <source>
        <strain evidence="10 11">KSX58</strain>
    </source>
</reference>
<dbReference type="InterPro" id="IPR000210">
    <property type="entry name" value="BTB/POZ_dom"/>
</dbReference>
<evidence type="ECO:0000256" key="7">
    <source>
        <dbReference type="ARBA" id="ARBA00029496"/>
    </source>
</evidence>
<accession>A0ABD2WYT4</accession>
<feature type="region of interest" description="Disordered" evidence="8">
    <location>
        <begin position="130"/>
        <end position="155"/>
    </location>
</feature>
<comment type="subcellular location">
    <subcellularLocation>
        <location evidence="1">Nucleus</location>
    </subcellularLocation>
</comment>
<dbReference type="Proteomes" id="UP001627154">
    <property type="component" value="Unassembled WGS sequence"/>
</dbReference>
<keyword evidence="4" id="KW-0233">DNA recombination</keyword>
<feature type="compositionally biased region" description="Basic residues" evidence="8">
    <location>
        <begin position="130"/>
        <end position="139"/>
    </location>
</feature>
<keyword evidence="6" id="KW-0539">Nucleus</keyword>
<evidence type="ECO:0000256" key="3">
    <source>
        <dbReference type="ARBA" id="ARBA00022763"/>
    </source>
</evidence>
<dbReference type="PANTHER" id="PTHR21541:SF3">
    <property type="entry name" value="STRUCTURE-SPECIFIC ENDONUCLEASE SUBUNIT SLX4"/>
    <property type="match status" value="1"/>
</dbReference>
<feature type="compositionally biased region" description="Basic and acidic residues" evidence="8">
    <location>
        <begin position="66"/>
        <end position="78"/>
    </location>
</feature>
<feature type="region of interest" description="Disordered" evidence="8">
    <location>
        <begin position="1"/>
        <end position="34"/>
    </location>
</feature>
<comment type="caution">
    <text evidence="10">The sequence shown here is derived from an EMBL/GenBank/DDBJ whole genome shotgun (WGS) entry which is preliminary data.</text>
</comment>
<evidence type="ECO:0000256" key="2">
    <source>
        <dbReference type="ARBA" id="ARBA00006661"/>
    </source>
</evidence>
<evidence type="ECO:0000256" key="6">
    <source>
        <dbReference type="ARBA" id="ARBA00023242"/>
    </source>
</evidence>
<sequence>MSSADKKSIKSKLQLKRHNSERIPSVVSASNKLDENNQAIFNRIESSIKEIPSKPFNDEDSLADFKSPKGEKEKKLNLDRNLTSPKKDKLSRQVDEDDSLADFKSPKDEKAYKPILDRFKIDAQKSKKKIFKSKTKSRKSLTDAKQPSIESSFFKPQPFSDAKESFPCPLCLKPFKDEVIRMSHLKNCATKNNITTKKALDAMQLQDRQASERRSLGLPAAPIVPEKKKVFRSKNYSTKDDPQLQLAMAISESLFEAEKAQFEEKAVLAGIPLECAKEISKEDLKTNLKKLGFSTDVKTKKKKLCGPTILQTRTKEDNDRVLTERIACIITGDDAYTQVHKNESIDIPEYIPPVLNRELLKNIEIKTDSGRLWDQTRLTKNNICFYVNNLKEQLFRKPLEKDNETEVVEIVPEELCIKNQQNNSLLDVSIVYEPVDFDLFMNQEIKKTELSEDLTMENSKNMDTVTDFMKDKIINWAQALNDSGASDIIIFVKNDKHIYAHKLVLYVQCSNILLDIETKTDNDQHTKGSINWSFVDQNSALAFLEFVYCGVIVKYKSIFDQSELLLEVQKLAKMYSVQQLFTYIKKKQKYIQSEKMSDIGDSATNESLLKNSFAERSGFAREKSSEKNKIQKSISGYHSDKINSKANTILEKHQESVIIPSIQNVNERRLTASPDLFASDNEESTFTFKTETAEGNRKNFITESVEKIKEEEGPSHSQETIINILDSPDESSQKSLDLCSEYQESVIPKKEKSSLDEIVANVSINELIAQEKNNSKQKSSELSPEDFVKSLITERRDSDESLLSDENDYNFCKSIFENTNSALDIKNEEVINSSPKKNEDLNESIYTAVTPPRDISTPTISTENIPQSRSDISEFIDKVKRKNARSIMDTDSEIDSPKVINRPQKIVNRPRNPFFKKNRDDSYAYLRKDGNPSPYHKVLSLLEKDVMQEKQTHTKSDKSTSKLNKPEFIQVSRKMSNISNNLTNCKANDQQIDDVICIPDDEDNEELETLNESDMSMYSKYKKNLDHDNSIANYRYHLKQSSESSSDAVRNLQVCADSTFSPVANTNEAKLNPLSLKKSSKKSNDVIADVTLVSDSDEDIDLKKLNHVDDTSIENTSKNCSSESIQDQDETISSKKYLMDNITHRRKPKILNSTTLPEHSKFSFVDIELSRVGIDSKKKKFKKYIYSQKNSSLTTNYDQSCDVSEEYNKLEEKVDKEMRALLEDFPNCDDLFNSSNNEMKDEALTSATVTQNHNNSLLINNSLRNENQNNELETLDFSPVSITTTPEDLIETAVLDNKVTRHKDQSIKSRSQNDGNKIQFETIDDECFDDIEILDSNGSRSINRSPKEIIEKTTLKGFDYSEEKLYAKYKVIEKCKEPELASLVKSPIISNPRKSRLSLSLNKSRKRQSESPEETSDIVKKFKSETTSIPRTENEFSSQPQRRLQKSSSFTAGTPQNKEDRISGKYGRAVTPPVNYSLLGTPELHKELNKFGLKPQRREKAKLLLKHIYQQTHYSLSNEEISTTKDKGETSSETDESSSTIPQKPDINKMSNCGKPKTNRNKKSKENENIAAEMGSDNSEITSADNFETINVAFRSLLSSDQDLYNKCLTYEPLALEPLHSKLKESGVKCKINSLKDYLDKYGITFQVQTGKHKSRTKKG</sequence>
<dbReference type="InterPro" id="IPR018574">
    <property type="entry name" value="Structure-sp_endonuc_su_Slx4"/>
</dbReference>
<organism evidence="10 11">
    <name type="scientific">Trichogramma kaykai</name>
    <dbReference type="NCBI Taxonomy" id="54128"/>
    <lineage>
        <taxon>Eukaryota</taxon>
        <taxon>Metazoa</taxon>
        <taxon>Ecdysozoa</taxon>
        <taxon>Arthropoda</taxon>
        <taxon>Hexapoda</taxon>
        <taxon>Insecta</taxon>
        <taxon>Pterygota</taxon>
        <taxon>Neoptera</taxon>
        <taxon>Endopterygota</taxon>
        <taxon>Hymenoptera</taxon>
        <taxon>Apocrita</taxon>
        <taxon>Proctotrupomorpha</taxon>
        <taxon>Chalcidoidea</taxon>
        <taxon>Trichogrammatidae</taxon>
        <taxon>Trichogramma</taxon>
    </lineage>
</organism>
<feature type="compositionally biased region" description="Basic residues" evidence="8">
    <location>
        <begin position="9"/>
        <end position="19"/>
    </location>
</feature>
<evidence type="ECO:0000256" key="1">
    <source>
        <dbReference type="ARBA" id="ARBA00004123"/>
    </source>
</evidence>
<dbReference type="GO" id="GO:0005634">
    <property type="term" value="C:nucleus"/>
    <property type="evidence" value="ECO:0007669"/>
    <property type="project" value="UniProtKB-SubCell"/>
</dbReference>
<evidence type="ECO:0000313" key="10">
    <source>
        <dbReference type="EMBL" id="KAL3398304.1"/>
    </source>
</evidence>
<comment type="similarity">
    <text evidence="2">Belongs to the SLX4 family.</text>
</comment>
<evidence type="ECO:0000313" key="11">
    <source>
        <dbReference type="Proteomes" id="UP001627154"/>
    </source>
</evidence>
<dbReference type="SUPFAM" id="SSF54695">
    <property type="entry name" value="POZ domain"/>
    <property type="match status" value="1"/>
</dbReference>
<name>A0ABD2WYT4_9HYME</name>
<feature type="compositionally biased region" description="Basic and acidic residues" evidence="8">
    <location>
        <begin position="85"/>
        <end position="94"/>
    </location>
</feature>
<keyword evidence="5" id="KW-0234">DNA repair</keyword>
<dbReference type="EMBL" id="JBJJXI010000059">
    <property type="protein sequence ID" value="KAL3398304.1"/>
    <property type="molecule type" value="Genomic_DNA"/>
</dbReference>
<dbReference type="PROSITE" id="PS50097">
    <property type="entry name" value="BTB"/>
    <property type="match status" value="1"/>
</dbReference>
<feature type="region of interest" description="Disordered" evidence="8">
    <location>
        <begin position="52"/>
        <end position="103"/>
    </location>
</feature>
<keyword evidence="11" id="KW-1185">Reference proteome</keyword>
<keyword evidence="3" id="KW-0227">DNA damage</keyword>
<feature type="region of interest" description="Disordered" evidence="8">
    <location>
        <begin position="1519"/>
        <end position="1577"/>
    </location>
</feature>
<evidence type="ECO:0000256" key="8">
    <source>
        <dbReference type="SAM" id="MobiDB-lite"/>
    </source>
</evidence>
<evidence type="ECO:0000259" key="9">
    <source>
        <dbReference type="PROSITE" id="PS50097"/>
    </source>
</evidence>
<protein>
    <recommendedName>
        <fullName evidence="7">Structure-specific endonuclease subunit SLX4</fullName>
    </recommendedName>
</protein>
<dbReference type="CDD" id="cd22999">
    <property type="entry name" value="SAP_SLX4"/>
    <property type="match status" value="1"/>
</dbReference>
<dbReference type="Gene3D" id="3.30.710.10">
    <property type="entry name" value="Potassium Channel Kv1.1, Chain A"/>
    <property type="match status" value="1"/>
</dbReference>
<dbReference type="Pfam" id="PF09494">
    <property type="entry name" value="Slx4"/>
    <property type="match status" value="1"/>
</dbReference>
<feature type="compositionally biased region" description="Polar residues" evidence="8">
    <location>
        <begin position="1425"/>
        <end position="1456"/>
    </location>
</feature>
<feature type="domain" description="BTB" evidence="9">
    <location>
        <begin position="486"/>
        <end position="556"/>
    </location>
</feature>
<gene>
    <name evidence="10" type="ORF">TKK_007486</name>
</gene>
<dbReference type="InterPro" id="IPR011333">
    <property type="entry name" value="SKP1/BTB/POZ_sf"/>
</dbReference>
<feature type="region of interest" description="Disordered" evidence="8">
    <location>
        <begin position="1398"/>
        <end position="1469"/>
    </location>
</feature>
<dbReference type="GO" id="GO:0006281">
    <property type="term" value="P:DNA repair"/>
    <property type="evidence" value="ECO:0007669"/>
    <property type="project" value="UniProtKB-KW"/>
</dbReference>